<dbReference type="GO" id="GO:0051301">
    <property type="term" value="P:cell division"/>
    <property type="evidence" value="ECO:0007669"/>
    <property type="project" value="UniProtKB-KW"/>
</dbReference>
<name>A0A7J7LQF5_9MAGN</name>
<evidence type="ECO:0000256" key="2">
    <source>
        <dbReference type="ARBA" id="ARBA00023306"/>
    </source>
</evidence>
<dbReference type="Pfam" id="PF00134">
    <property type="entry name" value="Cyclin_N"/>
    <property type="match status" value="1"/>
</dbReference>
<dbReference type="EMBL" id="JACGCM010002106">
    <property type="protein sequence ID" value="KAF6144881.1"/>
    <property type="molecule type" value="Genomic_DNA"/>
</dbReference>
<dbReference type="SUPFAM" id="SSF47954">
    <property type="entry name" value="Cyclin-like"/>
    <property type="match status" value="1"/>
</dbReference>
<evidence type="ECO:0000256" key="3">
    <source>
        <dbReference type="SAM" id="MobiDB-lite"/>
    </source>
</evidence>
<dbReference type="AlphaFoldDB" id="A0A7J7LQF5"/>
<organism evidence="5 6">
    <name type="scientific">Kingdonia uniflora</name>
    <dbReference type="NCBI Taxonomy" id="39325"/>
    <lineage>
        <taxon>Eukaryota</taxon>
        <taxon>Viridiplantae</taxon>
        <taxon>Streptophyta</taxon>
        <taxon>Embryophyta</taxon>
        <taxon>Tracheophyta</taxon>
        <taxon>Spermatophyta</taxon>
        <taxon>Magnoliopsida</taxon>
        <taxon>Ranunculales</taxon>
        <taxon>Circaeasteraceae</taxon>
        <taxon>Kingdonia</taxon>
    </lineage>
</organism>
<feature type="compositionally biased region" description="Basic and acidic residues" evidence="3">
    <location>
        <begin position="274"/>
        <end position="289"/>
    </location>
</feature>
<keyword evidence="6" id="KW-1185">Reference proteome</keyword>
<sequence length="308" mass="35216">MSKLKSSGWNPNQNASHLLAQAGVNLVNIFVNHAGTDKNKIAHDECAPTIRSVMANIHSAIHEAATNFKGYMKNIHAEMDTQHKLEVPFMYMRPPRIRSCVWELLWYEEVKINCYGCSPSNPGMAGSGVVFMVYTGERGKAWIKQLLDIACLFLAPKMEEIEVPVEEYKFIFEVKNLQIMELQVLGTLKWRMKAATPFTFMDYFFRKNNDDLPPPSTHISRLVKLILRRTRGIEYLEFKPSEAAAAVLISVIMEINLDKYEPYFIKMHKRSTKDHVSHEDESKTSKDSVESSENDVQVLVGCCINDQH</sequence>
<evidence type="ECO:0000313" key="6">
    <source>
        <dbReference type="Proteomes" id="UP000541444"/>
    </source>
</evidence>
<dbReference type="Proteomes" id="UP000541444">
    <property type="component" value="Unassembled WGS sequence"/>
</dbReference>
<reference evidence="5 6" key="1">
    <citation type="journal article" date="2020" name="IScience">
        <title>Genome Sequencing of the Endangered Kingdonia uniflora (Circaeasteraceae, Ranunculales) Reveals Potential Mechanisms of Evolutionary Specialization.</title>
        <authorList>
            <person name="Sun Y."/>
            <person name="Deng T."/>
            <person name="Zhang A."/>
            <person name="Moore M.J."/>
            <person name="Landis J.B."/>
            <person name="Lin N."/>
            <person name="Zhang H."/>
            <person name="Zhang X."/>
            <person name="Huang J."/>
            <person name="Zhang X."/>
            <person name="Sun H."/>
            <person name="Wang H."/>
        </authorList>
    </citation>
    <scope>NUCLEOTIDE SEQUENCE [LARGE SCALE GENOMIC DNA]</scope>
    <source>
        <strain evidence="5">TB1705</strain>
        <tissue evidence="5">Leaf</tissue>
    </source>
</reference>
<proteinExistence type="predicted"/>
<protein>
    <recommendedName>
        <fullName evidence="4">Cyclin N-terminal domain-containing protein</fullName>
    </recommendedName>
</protein>
<feature type="domain" description="Cyclin N-terminal" evidence="4">
    <location>
        <begin position="145"/>
        <end position="192"/>
    </location>
</feature>
<gene>
    <name evidence="5" type="ORF">GIB67_001892</name>
</gene>
<evidence type="ECO:0000259" key="4">
    <source>
        <dbReference type="Pfam" id="PF00134"/>
    </source>
</evidence>
<keyword evidence="1" id="KW-0132">Cell division</keyword>
<comment type="caution">
    <text evidence="5">The sequence shown here is derived from an EMBL/GenBank/DDBJ whole genome shotgun (WGS) entry which is preliminary data.</text>
</comment>
<dbReference type="InterPro" id="IPR039361">
    <property type="entry name" value="Cyclin"/>
</dbReference>
<dbReference type="OrthoDB" id="5590282at2759"/>
<accession>A0A7J7LQF5</accession>
<evidence type="ECO:0000256" key="1">
    <source>
        <dbReference type="ARBA" id="ARBA00022618"/>
    </source>
</evidence>
<dbReference type="PANTHER" id="PTHR10177">
    <property type="entry name" value="CYCLINS"/>
    <property type="match status" value="1"/>
</dbReference>
<dbReference type="InterPro" id="IPR006671">
    <property type="entry name" value="Cyclin_N"/>
</dbReference>
<dbReference type="InterPro" id="IPR036915">
    <property type="entry name" value="Cyclin-like_sf"/>
</dbReference>
<keyword evidence="2" id="KW-0131">Cell cycle</keyword>
<evidence type="ECO:0000313" key="5">
    <source>
        <dbReference type="EMBL" id="KAF6144881.1"/>
    </source>
</evidence>
<feature type="region of interest" description="Disordered" evidence="3">
    <location>
        <begin position="274"/>
        <end position="293"/>
    </location>
</feature>
<dbReference type="Gene3D" id="1.10.472.10">
    <property type="entry name" value="Cyclin-like"/>
    <property type="match status" value="2"/>
</dbReference>